<accession>A0AAN9T4D8</accession>
<dbReference type="EMBL" id="JAYMYS010000001">
    <property type="protein sequence ID" value="KAK7412093.1"/>
    <property type="molecule type" value="Genomic_DNA"/>
</dbReference>
<proteinExistence type="predicted"/>
<evidence type="ECO:0000313" key="4">
    <source>
        <dbReference type="Proteomes" id="UP001386955"/>
    </source>
</evidence>
<keyword evidence="4" id="KW-1185">Reference proteome</keyword>
<dbReference type="AlphaFoldDB" id="A0AAN9T4D8"/>
<evidence type="ECO:0000313" key="3">
    <source>
        <dbReference type="EMBL" id="KAK7412093.1"/>
    </source>
</evidence>
<evidence type="ECO:0000313" key="2">
    <source>
        <dbReference type="EMBL" id="KAK7412091.1"/>
    </source>
</evidence>
<comment type="caution">
    <text evidence="3">The sequence shown here is derived from an EMBL/GenBank/DDBJ whole genome shotgun (WGS) entry which is preliminary data.</text>
</comment>
<dbReference type="EMBL" id="JAYMYS010000001">
    <property type="protein sequence ID" value="KAK7412091.1"/>
    <property type="molecule type" value="Genomic_DNA"/>
</dbReference>
<dbReference type="EMBL" id="JAYMYS010000001">
    <property type="protein sequence ID" value="KAK7412089.1"/>
    <property type="molecule type" value="Genomic_DNA"/>
</dbReference>
<reference evidence="3 4" key="1">
    <citation type="submission" date="2024-01" db="EMBL/GenBank/DDBJ databases">
        <title>The genomes of 5 underutilized Papilionoideae crops provide insights into root nodulation and disease resistanc.</title>
        <authorList>
            <person name="Jiang F."/>
        </authorList>
    </citation>
    <scope>NUCLEOTIDE SEQUENCE [LARGE SCALE GENOMIC DNA]</scope>
    <source>
        <strain evidence="3">DUOXIRENSHENG_FW03</strain>
        <tissue evidence="3">Leaves</tissue>
    </source>
</reference>
<evidence type="ECO:0000313" key="1">
    <source>
        <dbReference type="EMBL" id="KAK7412089.1"/>
    </source>
</evidence>
<protein>
    <submittedName>
        <fullName evidence="3">Uncharacterized protein</fullName>
    </submittedName>
</protein>
<gene>
    <name evidence="1" type="ORF">VNO78_03536</name>
    <name evidence="2" type="ORF">VNO78_03538</name>
    <name evidence="3" type="ORF">VNO78_03540</name>
</gene>
<organism evidence="3 4">
    <name type="scientific">Psophocarpus tetragonolobus</name>
    <name type="common">Winged bean</name>
    <name type="synonym">Dolichos tetragonolobus</name>
    <dbReference type="NCBI Taxonomy" id="3891"/>
    <lineage>
        <taxon>Eukaryota</taxon>
        <taxon>Viridiplantae</taxon>
        <taxon>Streptophyta</taxon>
        <taxon>Embryophyta</taxon>
        <taxon>Tracheophyta</taxon>
        <taxon>Spermatophyta</taxon>
        <taxon>Magnoliopsida</taxon>
        <taxon>eudicotyledons</taxon>
        <taxon>Gunneridae</taxon>
        <taxon>Pentapetalae</taxon>
        <taxon>rosids</taxon>
        <taxon>fabids</taxon>
        <taxon>Fabales</taxon>
        <taxon>Fabaceae</taxon>
        <taxon>Papilionoideae</taxon>
        <taxon>50 kb inversion clade</taxon>
        <taxon>NPAAA clade</taxon>
        <taxon>indigoferoid/millettioid clade</taxon>
        <taxon>Phaseoleae</taxon>
        <taxon>Psophocarpus</taxon>
    </lineage>
</organism>
<name>A0AAN9T4D8_PSOTE</name>
<sequence length="154" mass="18129">MQILRSGDKNLEASVLLQSDDNIRHFTSTTHCDALCHDNLHPLPPTFSFSTDSCEEEGIEDAFEVGWEPLRRGPPTIPTNPKFYTMEKLPRDYQIIWKRDSENHVFFNSHDREFHVVSLPYKLDYKVMLKRWDFIIKDVDEVHYKVFITAPTTE</sequence>
<dbReference type="Proteomes" id="UP001386955">
    <property type="component" value="Unassembled WGS sequence"/>
</dbReference>